<accession>A0A1I8JEE7</accession>
<evidence type="ECO:0000313" key="3">
    <source>
        <dbReference type="WBParaSite" id="maker-uti_cns_0047327-snap-gene-0.6-mRNA-1"/>
    </source>
</evidence>
<keyword evidence="2" id="KW-1185">Reference proteome</keyword>
<protein>
    <submittedName>
        <fullName evidence="3">4Fe-4S ferredoxin-type domain-containing protein</fullName>
    </submittedName>
</protein>
<proteinExistence type="predicted"/>
<reference evidence="3" key="1">
    <citation type="submission" date="2016-11" db="UniProtKB">
        <authorList>
            <consortium name="WormBaseParasite"/>
        </authorList>
    </citation>
    <scope>IDENTIFICATION</scope>
</reference>
<feature type="region of interest" description="Disordered" evidence="1">
    <location>
        <begin position="27"/>
        <end position="46"/>
    </location>
</feature>
<dbReference type="Proteomes" id="UP000095280">
    <property type="component" value="Unplaced"/>
</dbReference>
<evidence type="ECO:0000256" key="1">
    <source>
        <dbReference type="SAM" id="MobiDB-lite"/>
    </source>
</evidence>
<organism evidence="2 3">
    <name type="scientific">Macrostomum lignano</name>
    <dbReference type="NCBI Taxonomy" id="282301"/>
    <lineage>
        <taxon>Eukaryota</taxon>
        <taxon>Metazoa</taxon>
        <taxon>Spiralia</taxon>
        <taxon>Lophotrochozoa</taxon>
        <taxon>Platyhelminthes</taxon>
        <taxon>Rhabditophora</taxon>
        <taxon>Macrostomorpha</taxon>
        <taxon>Macrostomida</taxon>
        <taxon>Macrostomidae</taxon>
        <taxon>Macrostomum</taxon>
    </lineage>
</organism>
<evidence type="ECO:0000313" key="2">
    <source>
        <dbReference type="Proteomes" id="UP000095280"/>
    </source>
</evidence>
<dbReference type="WBParaSite" id="maker-uti_cns_0047327-snap-gene-0.6-mRNA-1">
    <property type="protein sequence ID" value="maker-uti_cns_0047327-snap-gene-0.6-mRNA-1"/>
    <property type="gene ID" value="maker-uti_cns_0047327-snap-gene-0.6"/>
</dbReference>
<sequence length="46" mass="5015">MRTAARQLESCCRWCTACRTFCPAMSSAATPPERPGTAWRSGYAAC</sequence>
<name>A0A1I8JEE7_9PLAT</name>
<dbReference type="AlphaFoldDB" id="A0A1I8JEE7"/>